<dbReference type="InterPro" id="IPR005844">
    <property type="entry name" value="A-D-PHexomutase_a/b/a-I"/>
</dbReference>
<dbReference type="EC" id="5.4.2.8" evidence="5"/>
<comment type="cofactor">
    <cofactor evidence="2">
        <name>Mg(2+)</name>
        <dbReference type="ChEBI" id="CHEBI:18420"/>
    </cofactor>
</comment>
<evidence type="ECO:0000313" key="13">
    <source>
        <dbReference type="Proteomes" id="UP000243807"/>
    </source>
</evidence>
<evidence type="ECO:0000256" key="4">
    <source>
        <dbReference type="ARBA" id="ARBA00010231"/>
    </source>
</evidence>
<dbReference type="RefSeq" id="WP_076836386.1">
    <property type="nucleotide sequence ID" value="NZ_CP019434.1"/>
</dbReference>
<evidence type="ECO:0000256" key="2">
    <source>
        <dbReference type="ARBA" id="ARBA00001946"/>
    </source>
</evidence>
<keyword evidence="9" id="KW-0413">Isomerase</keyword>
<gene>
    <name evidence="12" type="ORF">BW247_06200</name>
</gene>
<reference evidence="12 13" key="1">
    <citation type="submission" date="2017-01" db="EMBL/GenBank/DDBJ databases">
        <title>Draft sequence of Acidihalobacter ferrooxidans strain DSM 14175 (strain V8).</title>
        <authorList>
            <person name="Khaleque H.N."/>
            <person name="Ramsay J.P."/>
            <person name="Murphy R.J.T."/>
            <person name="Kaksonen A.H."/>
            <person name="Boxall N.J."/>
            <person name="Watkin E.L.J."/>
        </authorList>
    </citation>
    <scope>NUCLEOTIDE SEQUENCE [LARGE SCALE GENOMIC DNA]</scope>
    <source>
        <strain evidence="12 13">V8</strain>
    </source>
</reference>
<keyword evidence="8" id="KW-0460">Magnesium</keyword>
<evidence type="ECO:0000259" key="11">
    <source>
        <dbReference type="Pfam" id="PF02879"/>
    </source>
</evidence>
<dbReference type="STRING" id="1765967.BW247_06200"/>
<dbReference type="Proteomes" id="UP000243807">
    <property type="component" value="Chromosome"/>
</dbReference>
<comment type="pathway">
    <text evidence="3">Nucleotide-sugar biosynthesis; GDP-alpha-D-mannose biosynthesis; alpha-D-mannose 1-phosphate from D-fructose 6-phosphate: step 2/2.</text>
</comment>
<evidence type="ECO:0000313" key="12">
    <source>
        <dbReference type="EMBL" id="APZ42736.1"/>
    </source>
</evidence>
<evidence type="ECO:0000256" key="9">
    <source>
        <dbReference type="ARBA" id="ARBA00023235"/>
    </source>
</evidence>
<evidence type="ECO:0000256" key="5">
    <source>
        <dbReference type="ARBA" id="ARBA00012730"/>
    </source>
</evidence>
<comment type="catalytic activity">
    <reaction evidence="1">
        <text>alpha-D-mannose 1-phosphate = D-mannose 6-phosphate</text>
        <dbReference type="Rhea" id="RHEA:11140"/>
        <dbReference type="ChEBI" id="CHEBI:58409"/>
        <dbReference type="ChEBI" id="CHEBI:58735"/>
        <dbReference type="EC" id="5.4.2.8"/>
    </reaction>
</comment>
<dbReference type="GO" id="GO:0005975">
    <property type="term" value="P:carbohydrate metabolic process"/>
    <property type="evidence" value="ECO:0007669"/>
    <property type="project" value="InterPro"/>
</dbReference>
<dbReference type="Pfam" id="PF02879">
    <property type="entry name" value="PGM_PMM_II"/>
    <property type="match status" value="1"/>
</dbReference>
<dbReference type="SUPFAM" id="SSF53738">
    <property type="entry name" value="Phosphoglucomutase, first 3 domains"/>
    <property type="match status" value="2"/>
</dbReference>
<comment type="similarity">
    <text evidence="4">Belongs to the phosphohexose mutase family.</text>
</comment>
<feature type="domain" description="Alpha-D-phosphohexomutase alpha/beta/alpha" evidence="11">
    <location>
        <begin position="172"/>
        <end position="259"/>
    </location>
</feature>
<evidence type="ECO:0000256" key="3">
    <source>
        <dbReference type="ARBA" id="ARBA00004699"/>
    </source>
</evidence>
<dbReference type="AlphaFoldDB" id="A0A1P8UFX7"/>
<protein>
    <recommendedName>
        <fullName evidence="5">phosphomannomutase</fullName>
        <ecNumber evidence="5">5.4.2.8</ecNumber>
    </recommendedName>
</protein>
<dbReference type="InterPro" id="IPR005845">
    <property type="entry name" value="A-D-PHexomutase_a/b/a-II"/>
</dbReference>
<dbReference type="GO" id="GO:0046872">
    <property type="term" value="F:metal ion binding"/>
    <property type="evidence" value="ECO:0007669"/>
    <property type="project" value="UniProtKB-KW"/>
</dbReference>
<evidence type="ECO:0000256" key="1">
    <source>
        <dbReference type="ARBA" id="ARBA00000586"/>
    </source>
</evidence>
<dbReference type="PANTHER" id="PTHR43771">
    <property type="entry name" value="PHOSPHOMANNOMUTASE"/>
    <property type="match status" value="1"/>
</dbReference>
<keyword evidence="13" id="KW-1185">Reference proteome</keyword>
<dbReference type="Pfam" id="PF02878">
    <property type="entry name" value="PGM_PMM_I"/>
    <property type="match status" value="1"/>
</dbReference>
<dbReference type="InterPro" id="IPR016055">
    <property type="entry name" value="A-D-PHexomutase_a/b/a-I/II/III"/>
</dbReference>
<dbReference type="GO" id="GO:0004615">
    <property type="term" value="F:phosphomannomutase activity"/>
    <property type="evidence" value="ECO:0007669"/>
    <property type="project" value="UniProtKB-EC"/>
</dbReference>
<evidence type="ECO:0000256" key="8">
    <source>
        <dbReference type="ARBA" id="ARBA00022842"/>
    </source>
</evidence>
<sequence length="374" mass="39749">MNQPLTPTALNGLLKGQVIHERPGHPLDCRQMMILARAFGDWREPGDGSFAIGHDLRVSSPSLAEAASLGLRSGGHHVTHLGACTTPLLEWTVDHEEFDGGLMISGGCGLPAHNGIYFYGPGAEPLSAADVLAAIRLDSVEALFLDPCVSALHYAHPLPAYAAWLRQSLRGLGRRMKIVVDVGHGAAAAELKEILPHFPDLYVEQIGSDSDPSHSRRAPDPLSAKAQARVIPRIQKTGCGNGAVLDACGTRLVVIDERGRCVNPYVLGVLLAEERLAARQKLRVLYAEPAPAFVDAALSCLGVKSEAVAGSALGQWHAIHDARATLYFDGCGHVSYGDFPGSANALLALFRLMRLLSHGEAPLSARVTAVSKAK</sequence>
<evidence type="ECO:0000256" key="6">
    <source>
        <dbReference type="ARBA" id="ARBA00022553"/>
    </source>
</evidence>
<name>A0A1P8UFX7_9GAMM</name>
<proteinExistence type="inferred from homology"/>
<dbReference type="Gene3D" id="3.40.120.10">
    <property type="entry name" value="Alpha-D-Glucose-1,6-Bisphosphate, subunit A, domain 3"/>
    <property type="match status" value="3"/>
</dbReference>
<dbReference type="EMBL" id="CP019434">
    <property type="protein sequence ID" value="APZ42736.1"/>
    <property type="molecule type" value="Genomic_DNA"/>
</dbReference>
<organism evidence="12 13">
    <name type="scientific">Acidihalobacter ferrooxydans</name>
    <dbReference type="NCBI Taxonomy" id="1765967"/>
    <lineage>
        <taxon>Bacteria</taxon>
        <taxon>Pseudomonadati</taxon>
        <taxon>Pseudomonadota</taxon>
        <taxon>Gammaproteobacteria</taxon>
        <taxon>Chromatiales</taxon>
        <taxon>Ectothiorhodospiraceae</taxon>
        <taxon>Acidihalobacter</taxon>
    </lineage>
</organism>
<keyword evidence="7" id="KW-0479">Metal-binding</keyword>
<dbReference type="KEGG" id="afy:BW247_06200"/>
<evidence type="ECO:0000259" key="10">
    <source>
        <dbReference type="Pfam" id="PF02878"/>
    </source>
</evidence>
<feature type="domain" description="Alpha-D-phosphohexomutase alpha/beta/alpha" evidence="10">
    <location>
        <begin position="26"/>
        <end position="129"/>
    </location>
</feature>
<evidence type="ECO:0000256" key="7">
    <source>
        <dbReference type="ARBA" id="ARBA00022723"/>
    </source>
</evidence>
<accession>A0A1P8UFX7</accession>
<keyword evidence="6" id="KW-0597">Phosphoprotein</keyword>
<dbReference type="PANTHER" id="PTHR43771:SF1">
    <property type="entry name" value="PHOSPHOMANNOMUTASE"/>
    <property type="match status" value="1"/>
</dbReference>